<reference evidence="2" key="1">
    <citation type="journal article" date="2016" name="Gigascience">
        <title>De novo construction of an expanded transcriptome assembly for the western tarnished plant bug, Lygus hesperus.</title>
        <authorList>
            <person name="Tassone E.E."/>
            <person name="Geib S.M."/>
            <person name="Hall B."/>
            <person name="Fabrick J.A."/>
            <person name="Brent C.S."/>
            <person name="Hull J.J."/>
        </authorList>
    </citation>
    <scope>NUCLEOTIDE SEQUENCE</scope>
</reference>
<organism evidence="2">
    <name type="scientific">Lygus hesperus</name>
    <name type="common">Western plant bug</name>
    <dbReference type="NCBI Taxonomy" id="30085"/>
    <lineage>
        <taxon>Eukaryota</taxon>
        <taxon>Metazoa</taxon>
        <taxon>Ecdysozoa</taxon>
        <taxon>Arthropoda</taxon>
        <taxon>Hexapoda</taxon>
        <taxon>Insecta</taxon>
        <taxon>Pterygota</taxon>
        <taxon>Neoptera</taxon>
        <taxon>Paraneoptera</taxon>
        <taxon>Hemiptera</taxon>
        <taxon>Heteroptera</taxon>
        <taxon>Panheteroptera</taxon>
        <taxon>Cimicomorpha</taxon>
        <taxon>Miridae</taxon>
        <taxon>Mirini</taxon>
        <taxon>Lygus</taxon>
    </lineage>
</organism>
<evidence type="ECO:0000259" key="1">
    <source>
        <dbReference type="PROSITE" id="PS50994"/>
    </source>
</evidence>
<sequence length="394" mass="44338">KHPIILPKEAHLSSLLCDFYHLQLLHAGPQAVQAAIQKEYWILSLRSLLRQRIWKCLPCLKARAKLQHPVMSDLPPERVTPSRAFSATAVDMAGPILLKESVRRNARSIKAYIAVFVCLSSKAAHLELVGDLSTDSYKAALDRFVSRRGLCSSIHCDNGTNFRGAHNDLMEIRRFLESSEPDLQDYLSTRNITYNFNPPESPWMGGLWEAAVKSTKRHLTRISTNRLLTYEEMATLLCRIEAVLNSRPLCRMTSDAGDNPDFLTPGHFLIGAPLLSPPEVDLTLLPTNHLSRWQAVQRATQEFWHRWSKEYLNTLTVRPKWTVPRPAMSIGDPVFIMGQNSPPLQWPLGIIEELHPGPDGVARKALVRTTRGTYLRPVARLVSLPPADPPDTSS</sequence>
<dbReference type="PROSITE" id="PS50994">
    <property type="entry name" value="INTEGRASE"/>
    <property type="match status" value="1"/>
</dbReference>
<dbReference type="Gene3D" id="3.30.420.10">
    <property type="entry name" value="Ribonuclease H-like superfamily/Ribonuclease H"/>
    <property type="match status" value="1"/>
</dbReference>
<dbReference type="InterPro" id="IPR012337">
    <property type="entry name" value="RNaseH-like_sf"/>
</dbReference>
<dbReference type="InterPro" id="IPR001584">
    <property type="entry name" value="Integrase_cat-core"/>
</dbReference>
<name>A0A146LSZ6_LYGHE</name>
<evidence type="ECO:0000313" key="2">
    <source>
        <dbReference type="EMBL" id="JAQ09902.1"/>
    </source>
</evidence>
<dbReference type="GO" id="GO:0015074">
    <property type="term" value="P:DNA integration"/>
    <property type="evidence" value="ECO:0007669"/>
    <property type="project" value="InterPro"/>
</dbReference>
<dbReference type="AlphaFoldDB" id="A0A146LSZ6"/>
<dbReference type="EMBL" id="GDHC01008727">
    <property type="protein sequence ID" value="JAQ09902.1"/>
    <property type="molecule type" value="Transcribed_RNA"/>
</dbReference>
<protein>
    <recommendedName>
        <fullName evidence="1">Integrase catalytic domain-containing protein</fullName>
    </recommendedName>
</protein>
<feature type="non-terminal residue" evidence="2">
    <location>
        <position position="1"/>
    </location>
</feature>
<dbReference type="PANTHER" id="PTHR47331:SF2">
    <property type="match status" value="1"/>
</dbReference>
<accession>A0A146LSZ6</accession>
<gene>
    <name evidence="2" type="ORF">g.61983</name>
</gene>
<proteinExistence type="predicted"/>
<dbReference type="InterPro" id="IPR036397">
    <property type="entry name" value="RNaseH_sf"/>
</dbReference>
<dbReference type="Pfam" id="PF18701">
    <property type="entry name" value="DUF5641"/>
    <property type="match status" value="1"/>
</dbReference>
<dbReference type="SUPFAM" id="SSF53098">
    <property type="entry name" value="Ribonuclease H-like"/>
    <property type="match status" value="1"/>
</dbReference>
<dbReference type="InterPro" id="IPR040676">
    <property type="entry name" value="DUF5641"/>
</dbReference>
<dbReference type="GO" id="GO:0003676">
    <property type="term" value="F:nucleic acid binding"/>
    <property type="evidence" value="ECO:0007669"/>
    <property type="project" value="InterPro"/>
</dbReference>
<dbReference type="PANTHER" id="PTHR47331">
    <property type="entry name" value="PHD-TYPE DOMAIN-CONTAINING PROTEIN"/>
    <property type="match status" value="1"/>
</dbReference>
<feature type="domain" description="Integrase catalytic" evidence="1">
    <location>
        <begin position="77"/>
        <end position="268"/>
    </location>
</feature>